<sequence>MTLTLTVEPFEARTAFQEERLAVGELLAAGFLHAFPEDPPLRPEQEAVSLTHLNSTERDAQFVIRDGTRVLAWGRLSWDTEQNLHNAHARLTVHPQARGRGLGTQVARELERVARREARTTVTFGTTDRNPDGEAFARHLGAQPALPMRVSRLDMTALDAAQLRAWQTRPDGDEYRLHVWTVVPDEYLERVVDMMMVMNTAPKGDLDMDDWVITPQMVREWEAMIVEAGETRLLMAAEHLPSGRLDGYTEVFWDQHRAPLLYQGATAVRPEARGLGLGKWLKAAMLEHAAQECPGIHWVQTNNANVNAAMLGINVALGFQPWAQFTEWQLRLPELS</sequence>
<reference evidence="4 5" key="1">
    <citation type="submission" date="2017-05" db="EMBL/GenBank/DDBJ databases">
        <title>The complete genome sequence of Deinococcus ficus isolated from the rhizosphere of the Ficus religiosa L. in Taiwan.</title>
        <authorList>
            <person name="Wu K.-M."/>
            <person name="Liao T.-L."/>
            <person name="Liu Y.-M."/>
            <person name="Young C.-C."/>
            <person name="Tsai S.-F."/>
        </authorList>
    </citation>
    <scope>NUCLEOTIDE SEQUENCE [LARGE SCALE GENOMIC DNA]</scope>
    <source>
        <strain evidence="4 5">CC-FR2-10</strain>
    </source>
</reference>
<dbReference type="EMBL" id="CP021081">
    <property type="protein sequence ID" value="ASN80972.1"/>
    <property type="molecule type" value="Genomic_DNA"/>
</dbReference>
<dbReference type="Pfam" id="PF00583">
    <property type="entry name" value="Acetyltransf_1"/>
    <property type="match status" value="2"/>
</dbReference>
<dbReference type="Proteomes" id="UP000259030">
    <property type="component" value="Chromosome"/>
</dbReference>
<evidence type="ECO:0000313" key="4">
    <source>
        <dbReference type="EMBL" id="ASN80972.1"/>
    </source>
</evidence>
<dbReference type="InterPro" id="IPR050832">
    <property type="entry name" value="Bact_Acetyltransf"/>
</dbReference>
<dbReference type="AlphaFoldDB" id="A0A221SWE8"/>
<feature type="domain" description="N-acetyltransferase" evidence="3">
    <location>
        <begin position="2"/>
        <end position="165"/>
    </location>
</feature>
<dbReference type="CDD" id="cd04301">
    <property type="entry name" value="NAT_SF"/>
    <property type="match status" value="2"/>
</dbReference>
<dbReference type="Gene3D" id="3.40.630.30">
    <property type="match status" value="1"/>
</dbReference>
<evidence type="ECO:0000313" key="5">
    <source>
        <dbReference type="Proteomes" id="UP000259030"/>
    </source>
</evidence>
<dbReference type="SUPFAM" id="SSF55729">
    <property type="entry name" value="Acyl-CoA N-acyltransferases (Nat)"/>
    <property type="match status" value="2"/>
</dbReference>
<evidence type="ECO:0000259" key="3">
    <source>
        <dbReference type="PROSITE" id="PS51186"/>
    </source>
</evidence>
<name>A0A221SWE8_9DEIO</name>
<dbReference type="KEGG" id="dfc:DFI_08155"/>
<dbReference type="PROSITE" id="PS51186">
    <property type="entry name" value="GNAT"/>
    <property type="match status" value="2"/>
</dbReference>
<feature type="domain" description="N-acetyltransferase" evidence="3">
    <location>
        <begin position="198"/>
        <end position="336"/>
    </location>
</feature>
<proteinExistence type="predicted"/>
<keyword evidence="5" id="KW-1185">Reference proteome</keyword>
<protein>
    <submittedName>
        <fullName evidence="4">N-acetyltransferase</fullName>
    </submittedName>
</protein>
<gene>
    <name evidence="4" type="ORF">DFI_08155</name>
</gene>
<evidence type="ECO:0000256" key="1">
    <source>
        <dbReference type="ARBA" id="ARBA00022679"/>
    </source>
</evidence>
<dbReference type="PANTHER" id="PTHR43877">
    <property type="entry name" value="AMINOALKYLPHOSPHONATE N-ACETYLTRANSFERASE-RELATED-RELATED"/>
    <property type="match status" value="1"/>
</dbReference>
<accession>A0A221SWE8</accession>
<keyword evidence="1 4" id="KW-0808">Transferase</keyword>
<organism evidence="4 5">
    <name type="scientific">Deinococcus ficus</name>
    <dbReference type="NCBI Taxonomy" id="317577"/>
    <lineage>
        <taxon>Bacteria</taxon>
        <taxon>Thermotogati</taxon>
        <taxon>Deinococcota</taxon>
        <taxon>Deinococci</taxon>
        <taxon>Deinococcales</taxon>
        <taxon>Deinococcaceae</taxon>
        <taxon>Deinococcus</taxon>
    </lineage>
</organism>
<dbReference type="InterPro" id="IPR016181">
    <property type="entry name" value="Acyl_CoA_acyltransferase"/>
</dbReference>
<evidence type="ECO:0000256" key="2">
    <source>
        <dbReference type="ARBA" id="ARBA00023315"/>
    </source>
</evidence>
<dbReference type="RefSeq" id="WP_043776691.1">
    <property type="nucleotide sequence ID" value="NZ_CP021081.1"/>
</dbReference>
<dbReference type="PANTHER" id="PTHR43877:SF8">
    <property type="entry name" value="N-ACETYLGLUTAMATE SYNTHASE-RELATED"/>
    <property type="match status" value="1"/>
</dbReference>
<dbReference type="STRING" id="317577.GCA_000419625_02285"/>
<dbReference type="GO" id="GO:0016747">
    <property type="term" value="F:acyltransferase activity, transferring groups other than amino-acyl groups"/>
    <property type="evidence" value="ECO:0007669"/>
    <property type="project" value="InterPro"/>
</dbReference>
<keyword evidence="2" id="KW-0012">Acyltransferase</keyword>
<dbReference type="InterPro" id="IPR000182">
    <property type="entry name" value="GNAT_dom"/>
</dbReference>